<dbReference type="STRING" id="169760.PSTEL_13185"/>
<accession>A0A089N5C0</accession>
<dbReference type="Proteomes" id="UP000029507">
    <property type="component" value="Chromosome"/>
</dbReference>
<dbReference type="EMBL" id="CP009286">
    <property type="protein sequence ID" value="AIQ63894.1"/>
    <property type="molecule type" value="Genomic_DNA"/>
</dbReference>
<evidence type="ECO:0000313" key="2">
    <source>
        <dbReference type="Proteomes" id="UP000029507"/>
    </source>
</evidence>
<dbReference type="KEGG" id="pste:PSTEL_13185"/>
<keyword evidence="2" id="KW-1185">Reference proteome</keyword>
<organism evidence="1 2">
    <name type="scientific">Paenibacillus stellifer</name>
    <dbReference type="NCBI Taxonomy" id="169760"/>
    <lineage>
        <taxon>Bacteria</taxon>
        <taxon>Bacillati</taxon>
        <taxon>Bacillota</taxon>
        <taxon>Bacilli</taxon>
        <taxon>Bacillales</taxon>
        <taxon>Paenibacillaceae</taxon>
        <taxon>Paenibacillus</taxon>
    </lineage>
</organism>
<dbReference type="AlphaFoldDB" id="A0A089N5C0"/>
<gene>
    <name evidence="1" type="ORF">PSTEL_13185</name>
</gene>
<protein>
    <submittedName>
        <fullName evidence="1">Uncharacterized protein</fullName>
    </submittedName>
</protein>
<dbReference type="HOGENOM" id="CLU_2082536_0_0_9"/>
<proteinExistence type="predicted"/>
<evidence type="ECO:0000313" key="1">
    <source>
        <dbReference type="EMBL" id="AIQ63894.1"/>
    </source>
</evidence>
<reference evidence="1 2" key="1">
    <citation type="submission" date="2014-08" db="EMBL/GenBank/DDBJ databases">
        <title>Comparative genomics of the Paenibacillus odorifer group.</title>
        <authorList>
            <person name="den Bakker H.C."/>
            <person name="Tsai Y.-C."/>
            <person name="Martin N."/>
            <person name="Korlach J."/>
            <person name="Wiedmann M."/>
        </authorList>
    </citation>
    <scope>NUCLEOTIDE SEQUENCE [LARGE SCALE GENOMIC DNA]</scope>
    <source>
        <strain evidence="1 2">DSM 14472</strain>
    </source>
</reference>
<name>A0A089N5C0_9BACL</name>
<sequence length="117" mass="13283">MNCVCGHGLQYRIQAVQELEGQTERFSIQSKCSYCNRVSEAEISSEINEVYESICDRLSAISKVQEKTMKPMTDLVFKGIIRDILSLRAEPVVLPAPKAPSRFARLLEKFRSDKVTK</sequence>